<protein>
    <submittedName>
        <fullName evidence="2">Uncharacterized protein</fullName>
    </submittedName>
</protein>
<name>A0AAV3XXP2_9GAST</name>
<dbReference type="EMBL" id="BLXT01000255">
    <property type="protein sequence ID" value="GFN75241.1"/>
    <property type="molecule type" value="Genomic_DNA"/>
</dbReference>
<feature type="region of interest" description="Disordered" evidence="1">
    <location>
        <begin position="1"/>
        <end position="29"/>
    </location>
</feature>
<feature type="compositionally biased region" description="Basic and acidic residues" evidence="1">
    <location>
        <begin position="1"/>
        <end position="21"/>
    </location>
</feature>
<evidence type="ECO:0000256" key="1">
    <source>
        <dbReference type="SAM" id="MobiDB-lite"/>
    </source>
</evidence>
<comment type="caution">
    <text evidence="2">The sequence shown here is derived from an EMBL/GenBank/DDBJ whole genome shotgun (WGS) entry which is preliminary data.</text>
</comment>
<keyword evidence="3" id="KW-1185">Reference proteome</keyword>
<dbReference type="Proteomes" id="UP000735302">
    <property type="component" value="Unassembled WGS sequence"/>
</dbReference>
<sequence length="105" mass="12147">MPSIRLEEWGSKSKLHKDLPQKKMSRASGHTLFTKSFRLPRPKVKKSINGYANDRLFLKLIKAASQDLLCNESSKDRRSKENHTCSKEYCGKQHEDKRQTVEGKT</sequence>
<organism evidence="2 3">
    <name type="scientific">Plakobranchus ocellatus</name>
    <dbReference type="NCBI Taxonomy" id="259542"/>
    <lineage>
        <taxon>Eukaryota</taxon>
        <taxon>Metazoa</taxon>
        <taxon>Spiralia</taxon>
        <taxon>Lophotrochozoa</taxon>
        <taxon>Mollusca</taxon>
        <taxon>Gastropoda</taxon>
        <taxon>Heterobranchia</taxon>
        <taxon>Euthyneura</taxon>
        <taxon>Panpulmonata</taxon>
        <taxon>Sacoglossa</taxon>
        <taxon>Placobranchoidea</taxon>
        <taxon>Plakobranchidae</taxon>
        <taxon>Plakobranchus</taxon>
    </lineage>
</organism>
<evidence type="ECO:0000313" key="3">
    <source>
        <dbReference type="Proteomes" id="UP000735302"/>
    </source>
</evidence>
<gene>
    <name evidence="2" type="ORF">PoB_000174700</name>
</gene>
<evidence type="ECO:0000313" key="2">
    <source>
        <dbReference type="EMBL" id="GFN75241.1"/>
    </source>
</evidence>
<reference evidence="2 3" key="1">
    <citation type="journal article" date="2021" name="Elife">
        <title>Chloroplast acquisition without the gene transfer in kleptoplastic sea slugs, Plakobranchus ocellatus.</title>
        <authorList>
            <person name="Maeda T."/>
            <person name="Takahashi S."/>
            <person name="Yoshida T."/>
            <person name="Shimamura S."/>
            <person name="Takaki Y."/>
            <person name="Nagai Y."/>
            <person name="Toyoda A."/>
            <person name="Suzuki Y."/>
            <person name="Arimoto A."/>
            <person name="Ishii H."/>
            <person name="Satoh N."/>
            <person name="Nishiyama T."/>
            <person name="Hasebe M."/>
            <person name="Maruyama T."/>
            <person name="Minagawa J."/>
            <person name="Obokata J."/>
            <person name="Shigenobu S."/>
        </authorList>
    </citation>
    <scope>NUCLEOTIDE SEQUENCE [LARGE SCALE GENOMIC DNA]</scope>
</reference>
<dbReference type="AlphaFoldDB" id="A0AAV3XXP2"/>
<proteinExistence type="predicted"/>
<accession>A0AAV3XXP2</accession>